<dbReference type="InterPro" id="IPR001672">
    <property type="entry name" value="G6P_Isomerase"/>
</dbReference>
<proteinExistence type="predicted"/>
<dbReference type="EMBL" id="JNSL01000155">
    <property type="protein sequence ID" value="KGA14229.1"/>
    <property type="molecule type" value="Genomic_DNA"/>
</dbReference>
<sequence length="530" mass="56167">MTLKVSHKGKVSEAVNKYVPELVKDQVASRIFAKDHTLWGKDAEAESSIRLGWVDAAQTSLALIPELTSLSADLKARGLSRVVLCGMGGSSLAPEVITNTAGIDIVVLDSTDPSQIRQALNGDLTKTVVVVSSKSGSTVETDSQKRSFEKAFDEAGIAKTGRIFIVTDSDSPMHVQAMKDGYRVFLADPMVGGRYSALTAFGIVPTALAGVDVTALLNDAIAASDLLSQDLDSNPGLILGAAIARTAGGTSFKDKLGFVPDGTEIVGFGDWVEQLIAESTGKLGRGILPIVLEKDSFEVSDKADDTLLIGLSSDASISSFDLAISGELGELLLLWEVATAVASRLLGVNPFDQPDVESAKIAARAVLDSPAEGFDFEVSDKGVEIAAFGYSLSSEKLSECLSQLIHSAESDSYLSIHCYLNREKFGSAIKLRELVAQKSNRPTTFGWGPRFLHSTGQFHKGGPKQGVFIQIVSGEGDDQDIPGRQFGYRKLIDSQASGDAKVLASGGSKVLVLRLLDVRAGIQTLTEALK</sequence>
<keyword evidence="1" id="KW-0312">Gluconeogenesis</keyword>
<accession>A0A094PWX4</accession>
<dbReference type="PROSITE" id="PS51463">
    <property type="entry name" value="P_GLUCOSE_ISOMERASE_3"/>
    <property type="match status" value="2"/>
</dbReference>
<dbReference type="GO" id="GO:0097367">
    <property type="term" value="F:carbohydrate derivative binding"/>
    <property type="evidence" value="ECO:0007669"/>
    <property type="project" value="InterPro"/>
</dbReference>
<evidence type="ECO:0000256" key="2">
    <source>
        <dbReference type="ARBA" id="ARBA00023152"/>
    </source>
</evidence>
<evidence type="ECO:0000256" key="3">
    <source>
        <dbReference type="ARBA" id="ARBA00023235"/>
    </source>
</evidence>
<evidence type="ECO:0000313" key="4">
    <source>
        <dbReference type="EMBL" id="KGA14229.1"/>
    </source>
</evidence>
<dbReference type="Gene3D" id="3.40.50.10490">
    <property type="entry name" value="Glucose-6-phosphate isomerase like protein, domain 1"/>
    <property type="match status" value="3"/>
</dbReference>
<dbReference type="GO" id="GO:0004347">
    <property type="term" value="F:glucose-6-phosphate isomerase activity"/>
    <property type="evidence" value="ECO:0007669"/>
    <property type="project" value="InterPro"/>
</dbReference>
<dbReference type="AlphaFoldDB" id="A0A094PWX4"/>
<dbReference type="PANTHER" id="PTHR11469:SF1">
    <property type="entry name" value="GLUCOSE-6-PHOSPHATE ISOMERASE"/>
    <property type="match status" value="1"/>
</dbReference>
<protein>
    <recommendedName>
        <fullName evidence="5">Glucose-6-phosphate isomerase</fullName>
    </recommendedName>
</protein>
<dbReference type="GO" id="GO:0048029">
    <property type="term" value="F:monosaccharide binding"/>
    <property type="evidence" value="ECO:0007669"/>
    <property type="project" value="TreeGrafter"/>
</dbReference>
<dbReference type="PANTHER" id="PTHR11469">
    <property type="entry name" value="GLUCOSE-6-PHOSPHATE ISOMERASE"/>
    <property type="match status" value="1"/>
</dbReference>
<dbReference type="GO" id="GO:0051156">
    <property type="term" value="P:glucose 6-phosphate metabolic process"/>
    <property type="evidence" value="ECO:0007669"/>
    <property type="project" value="TreeGrafter"/>
</dbReference>
<comment type="caution">
    <text evidence="4">The sequence shown here is derived from an EMBL/GenBank/DDBJ whole genome shotgun (WGS) entry which is preliminary data.</text>
</comment>
<keyword evidence="3" id="KW-0413">Isomerase</keyword>
<organism evidence="4">
    <name type="scientific">freshwater metagenome</name>
    <dbReference type="NCBI Taxonomy" id="449393"/>
    <lineage>
        <taxon>unclassified sequences</taxon>
        <taxon>metagenomes</taxon>
        <taxon>ecological metagenomes</taxon>
    </lineage>
</organism>
<dbReference type="GO" id="GO:0005829">
    <property type="term" value="C:cytosol"/>
    <property type="evidence" value="ECO:0007669"/>
    <property type="project" value="TreeGrafter"/>
</dbReference>
<name>A0A094PWX4_9ZZZZ</name>
<keyword evidence="2" id="KW-0324">Glycolysis</keyword>
<evidence type="ECO:0000256" key="1">
    <source>
        <dbReference type="ARBA" id="ARBA00022432"/>
    </source>
</evidence>
<gene>
    <name evidence="4" type="ORF">GM51_17745</name>
</gene>
<dbReference type="InterPro" id="IPR046348">
    <property type="entry name" value="SIS_dom_sf"/>
</dbReference>
<dbReference type="GO" id="GO:0006094">
    <property type="term" value="P:gluconeogenesis"/>
    <property type="evidence" value="ECO:0007669"/>
    <property type="project" value="UniProtKB-KW"/>
</dbReference>
<dbReference type="GO" id="GO:0006096">
    <property type="term" value="P:glycolytic process"/>
    <property type="evidence" value="ECO:0007669"/>
    <property type="project" value="UniProtKB-KW"/>
</dbReference>
<reference evidence="4" key="1">
    <citation type="submission" date="2014-06" db="EMBL/GenBank/DDBJ databases">
        <title>Key roles for freshwater Actinobacteria revealed by deep metagenomic sequencing.</title>
        <authorList>
            <person name="Ghai R."/>
            <person name="Mizuno C.M."/>
            <person name="Picazo A."/>
            <person name="Camacho A."/>
            <person name="Rodriguez-Valera F."/>
        </authorList>
    </citation>
    <scope>NUCLEOTIDE SEQUENCE</scope>
</reference>
<dbReference type="PRINTS" id="PR00662">
    <property type="entry name" value="G6PISOMERASE"/>
</dbReference>
<evidence type="ECO:0008006" key="5">
    <source>
        <dbReference type="Google" id="ProtNLM"/>
    </source>
</evidence>
<dbReference type="SUPFAM" id="SSF53697">
    <property type="entry name" value="SIS domain"/>
    <property type="match status" value="1"/>
</dbReference>
<dbReference type="Pfam" id="PF00342">
    <property type="entry name" value="PGI"/>
    <property type="match status" value="1"/>
</dbReference>